<evidence type="ECO:0000256" key="4">
    <source>
        <dbReference type="ARBA" id="ARBA00022741"/>
    </source>
</evidence>
<dbReference type="InterPro" id="IPR025877">
    <property type="entry name" value="MobA-like_NTP_Trfase"/>
</dbReference>
<comment type="catalytic activity">
    <reaction evidence="8">
        <text>Mo-molybdopterin + GTP + H(+) = Mo-molybdopterin guanine dinucleotide + diphosphate</text>
        <dbReference type="Rhea" id="RHEA:34243"/>
        <dbReference type="ChEBI" id="CHEBI:15378"/>
        <dbReference type="ChEBI" id="CHEBI:33019"/>
        <dbReference type="ChEBI" id="CHEBI:37565"/>
        <dbReference type="ChEBI" id="CHEBI:71302"/>
        <dbReference type="ChEBI" id="CHEBI:71310"/>
        <dbReference type="EC" id="2.7.7.77"/>
    </reaction>
</comment>
<accession>A0A1M7YUK9</accession>
<keyword evidence="2 8" id="KW-0808">Transferase</keyword>
<dbReference type="EC" id="2.7.7.77" evidence="8"/>
<evidence type="ECO:0000256" key="8">
    <source>
        <dbReference type="HAMAP-Rule" id="MF_00316"/>
    </source>
</evidence>
<dbReference type="GO" id="GO:0046872">
    <property type="term" value="F:metal ion binding"/>
    <property type="evidence" value="ECO:0007669"/>
    <property type="project" value="UniProtKB-KW"/>
</dbReference>
<dbReference type="PANTHER" id="PTHR19136">
    <property type="entry name" value="MOLYBDENUM COFACTOR GUANYLYLTRANSFERASE"/>
    <property type="match status" value="1"/>
</dbReference>
<sequence>MITNNQVTWVILAGGRASRMGGQDKGLIRYQGKALIRHVLDAISPTASRILICANRNTDEYAQFAPVIQDQITGYAGPLAGLHAALLSSTTEWTGILPCDGPFVNHTIIERFNQAADASGKVFVAHDGEKIQPVYALVHRSVLPELEQYLRQGERKVALFYKKCGASNVDCSDIRTMFTNMNTPEQLTQSKEG</sequence>
<gene>
    <name evidence="8 10" type="primary">mobA</name>
    <name evidence="10" type="ORF">VQ7734_01955</name>
</gene>
<keyword evidence="3 8" id="KW-0479">Metal-binding</keyword>
<comment type="caution">
    <text evidence="8">Lacks conserved residue(s) required for the propagation of feature annotation.</text>
</comment>
<comment type="subcellular location">
    <subcellularLocation>
        <location evidence="8">Cytoplasm</location>
    </subcellularLocation>
</comment>
<comment type="similarity">
    <text evidence="8">Belongs to the MobA family.</text>
</comment>
<comment type="function">
    <text evidence="8">Transfers a GMP moiety from GTP to Mo-molybdopterin (Mo-MPT) cofactor (Moco or molybdenum cofactor) to form Mo-molybdopterin guanine dinucleotide (Mo-MGD) cofactor.</text>
</comment>
<feature type="binding site" evidence="8">
    <location>
        <begin position="12"/>
        <end position="14"/>
    </location>
    <ligand>
        <name>GTP</name>
        <dbReference type="ChEBI" id="CHEBI:37565"/>
    </ligand>
</feature>
<dbReference type="AlphaFoldDB" id="A0A1M7YUK9"/>
<evidence type="ECO:0000256" key="2">
    <source>
        <dbReference type="ARBA" id="ARBA00022679"/>
    </source>
</evidence>
<feature type="binding site" evidence="8">
    <location>
        <position position="70"/>
    </location>
    <ligand>
        <name>GTP</name>
        <dbReference type="ChEBI" id="CHEBI:37565"/>
    </ligand>
</feature>
<keyword evidence="11" id="KW-1185">Reference proteome</keyword>
<comment type="domain">
    <text evidence="8">The N-terminal domain determines nucleotide recognition and specific binding, while the C-terminal domain determines the specific binding to the target protein.</text>
</comment>
<dbReference type="STRING" id="1117707.VQ7734_01955"/>
<name>A0A1M7YUK9_9VIBR</name>
<dbReference type="InterPro" id="IPR029044">
    <property type="entry name" value="Nucleotide-diphossugar_trans"/>
</dbReference>
<dbReference type="InterPro" id="IPR013482">
    <property type="entry name" value="Molybde_CF_guanTrfase"/>
</dbReference>
<feature type="domain" description="MobA-like NTP transferase" evidence="9">
    <location>
        <begin position="10"/>
        <end position="157"/>
    </location>
</feature>
<keyword evidence="1 8" id="KW-0963">Cytoplasm</keyword>
<dbReference type="HAMAP" id="MF_00316">
    <property type="entry name" value="MobA"/>
    <property type="match status" value="1"/>
</dbReference>
<dbReference type="PANTHER" id="PTHR19136:SF81">
    <property type="entry name" value="MOLYBDENUM COFACTOR GUANYLYLTRANSFERASE"/>
    <property type="match status" value="1"/>
</dbReference>
<dbReference type="RefSeq" id="WP_073581916.1">
    <property type="nucleotide sequence ID" value="NZ_AP024897.1"/>
</dbReference>
<evidence type="ECO:0000256" key="6">
    <source>
        <dbReference type="ARBA" id="ARBA00023134"/>
    </source>
</evidence>
<dbReference type="EMBL" id="FRFG01000022">
    <property type="protein sequence ID" value="SHO56186.1"/>
    <property type="molecule type" value="Genomic_DNA"/>
</dbReference>
<dbReference type="GO" id="GO:0005737">
    <property type="term" value="C:cytoplasm"/>
    <property type="evidence" value="ECO:0007669"/>
    <property type="project" value="UniProtKB-SubCell"/>
</dbReference>
<evidence type="ECO:0000256" key="1">
    <source>
        <dbReference type="ARBA" id="ARBA00022490"/>
    </source>
</evidence>
<protein>
    <recommendedName>
        <fullName evidence="8">Molybdenum cofactor guanylyltransferase</fullName>
        <shortName evidence="8">MoCo guanylyltransferase</shortName>
        <ecNumber evidence="8">2.7.7.77</ecNumber>
    </recommendedName>
    <alternativeName>
        <fullName evidence="8">GTP:molybdopterin guanylyltransferase</fullName>
    </alternativeName>
    <alternativeName>
        <fullName evidence="8">Mo-MPT guanylyltransferase</fullName>
    </alternativeName>
    <alternativeName>
        <fullName evidence="8">Molybdopterin guanylyltransferase</fullName>
    </alternativeName>
    <alternativeName>
        <fullName evidence="8">Molybdopterin-guanine dinucleotide synthase</fullName>
        <shortName evidence="8">MGD synthase</shortName>
    </alternativeName>
</protein>
<dbReference type="GO" id="GO:0005525">
    <property type="term" value="F:GTP binding"/>
    <property type="evidence" value="ECO:0007669"/>
    <property type="project" value="UniProtKB-UniRule"/>
</dbReference>
<feature type="binding site" evidence="8">
    <location>
        <position position="25"/>
    </location>
    <ligand>
        <name>GTP</name>
        <dbReference type="ChEBI" id="CHEBI:37565"/>
    </ligand>
</feature>
<evidence type="ECO:0000256" key="7">
    <source>
        <dbReference type="ARBA" id="ARBA00023150"/>
    </source>
</evidence>
<feature type="binding site" evidence="8">
    <location>
        <position position="100"/>
    </location>
    <ligand>
        <name>Mg(2+)</name>
        <dbReference type="ChEBI" id="CHEBI:18420"/>
    </ligand>
</feature>
<dbReference type="OrthoDB" id="9788394at2"/>
<keyword evidence="6 8" id="KW-0342">GTP-binding</keyword>
<dbReference type="NCBIfam" id="TIGR02665">
    <property type="entry name" value="molyb_mobA"/>
    <property type="match status" value="1"/>
</dbReference>
<organism evidence="10 11">
    <name type="scientific">Vibrio quintilis</name>
    <dbReference type="NCBI Taxonomy" id="1117707"/>
    <lineage>
        <taxon>Bacteria</taxon>
        <taxon>Pseudomonadati</taxon>
        <taxon>Pseudomonadota</taxon>
        <taxon>Gammaproteobacteria</taxon>
        <taxon>Vibrionales</taxon>
        <taxon>Vibrionaceae</taxon>
        <taxon>Vibrio</taxon>
    </lineage>
</organism>
<dbReference type="Gene3D" id="3.90.550.10">
    <property type="entry name" value="Spore Coat Polysaccharide Biosynthesis Protein SpsA, Chain A"/>
    <property type="match status" value="1"/>
</dbReference>
<evidence type="ECO:0000313" key="10">
    <source>
        <dbReference type="EMBL" id="SHO56186.1"/>
    </source>
</evidence>
<keyword evidence="7 8" id="KW-0501">Molybdenum cofactor biosynthesis</keyword>
<evidence type="ECO:0000313" key="11">
    <source>
        <dbReference type="Proteomes" id="UP000184600"/>
    </source>
</evidence>
<feature type="binding site" evidence="8">
    <location>
        <position position="100"/>
    </location>
    <ligand>
        <name>GTP</name>
        <dbReference type="ChEBI" id="CHEBI:37565"/>
    </ligand>
</feature>
<dbReference type="GO" id="GO:0061603">
    <property type="term" value="F:molybdenum cofactor guanylyltransferase activity"/>
    <property type="evidence" value="ECO:0007669"/>
    <property type="project" value="UniProtKB-EC"/>
</dbReference>
<proteinExistence type="inferred from homology"/>
<dbReference type="Pfam" id="PF12804">
    <property type="entry name" value="NTP_transf_3"/>
    <property type="match status" value="1"/>
</dbReference>
<comment type="subunit">
    <text evidence="8">Monomer.</text>
</comment>
<reference evidence="11" key="1">
    <citation type="submission" date="2016-12" db="EMBL/GenBank/DDBJ databases">
        <authorList>
            <person name="Rodrigo-Torres L."/>
            <person name="Arahal R.D."/>
            <person name="Lucena T."/>
        </authorList>
    </citation>
    <scope>NUCLEOTIDE SEQUENCE [LARGE SCALE GENOMIC DNA]</scope>
</reference>
<dbReference type="Proteomes" id="UP000184600">
    <property type="component" value="Unassembled WGS sequence"/>
</dbReference>
<evidence type="ECO:0000256" key="3">
    <source>
        <dbReference type="ARBA" id="ARBA00022723"/>
    </source>
</evidence>
<evidence type="ECO:0000259" key="9">
    <source>
        <dbReference type="Pfam" id="PF12804"/>
    </source>
</evidence>
<keyword evidence="4 8" id="KW-0547">Nucleotide-binding</keyword>
<dbReference type="CDD" id="cd02503">
    <property type="entry name" value="MobA"/>
    <property type="match status" value="1"/>
</dbReference>
<keyword evidence="10" id="KW-0548">Nucleotidyltransferase</keyword>
<comment type="cofactor">
    <cofactor evidence="8">
        <name>Mg(2+)</name>
        <dbReference type="ChEBI" id="CHEBI:18420"/>
    </cofactor>
</comment>
<dbReference type="GO" id="GO:1902758">
    <property type="term" value="P:bis(molybdopterin guanine dinucleotide)molybdenum biosynthetic process"/>
    <property type="evidence" value="ECO:0007669"/>
    <property type="project" value="TreeGrafter"/>
</dbReference>
<keyword evidence="5 8" id="KW-0460">Magnesium</keyword>
<dbReference type="SUPFAM" id="SSF53448">
    <property type="entry name" value="Nucleotide-diphospho-sugar transferases"/>
    <property type="match status" value="1"/>
</dbReference>
<evidence type="ECO:0000256" key="5">
    <source>
        <dbReference type="ARBA" id="ARBA00022842"/>
    </source>
</evidence>